<evidence type="ECO:0000256" key="4">
    <source>
        <dbReference type="ARBA" id="ARBA00022759"/>
    </source>
</evidence>
<evidence type="ECO:0000256" key="2">
    <source>
        <dbReference type="ARBA" id="ARBA00022695"/>
    </source>
</evidence>
<dbReference type="RefSeq" id="XP_016742939.1">
    <property type="nucleotide sequence ID" value="XM_016887450.1"/>
</dbReference>
<dbReference type="OrthoDB" id="778454at2759"/>
<feature type="region of interest" description="Disordered" evidence="5">
    <location>
        <begin position="21"/>
        <end position="88"/>
    </location>
</feature>
<dbReference type="Proteomes" id="UP000818029">
    <property type="component" value="Chromosome A02"/>
</dbReference>
<feature type="domain" description="Integrase catalytic" evidence="6">
    <location>
        <begin position="512"/>
        <end position="681"/>
    </location>
</feature>
<accession>A0A1U8NY77</accession>
<dbReference type="InterPro" id="IPR050951">
    <property type="entry name" value="Retrovirus_Pol_polyprotein"/>
</dbReference>
<name>A0A1U8NY77_GOSHI</name>
<evidence type="ECO:0000256" key="5">
    <source>
        <dbReference type="SAM" id="MobiDB-lite"/>
    </source>
</evidence>
<evidence type="ECO:0000256" key="3">
    <source>
        <dbReference type="ARBA" id="ARBA00022722"/>
    </source>
</evidence>
<reference evidence="8" key="2">
    <citation type="submission" date="2025-08" db="UniProtKB">
        <authorList>
            <consortium name="RefSeq"/>
        </authorList>
    </citation>
    <scope>IDENTIFICATION</scope>
</reference>
<dbReference type="GO" id="GO:0016779">
    <property type="term" value="F:nucleotidyltransferase activity"/>
    <property type="evidence" value="ECO:0007669"/>
    <property type="project" value="UniProtKB-KW"/>
</dbReference>
<dbReference type="PROSITE" id="PS50994">
    <property type="entry name" value="INTEGRASE"/>
    <property type="match status" value="1"/>
</dbReference>
<dbReference type="GO" id="GO:0003676">
    <property type="term" value="F:nucleic acid binding"/>
    <property type="evidence" value="ECO:0007669"/>
    <property type="project" value="InterPro"/>
</dbReference>
<keyword evidence="4" id="KW-0378">Hydrolase</keyword>
<gene>
    <name evidence="8" type="primary">LOC107952171</name>
</gene>
<dbReference type="InterPro" id="IPR012337">
    <property type="entry name" value="RNaseH-like_sf"/>
</dbReference>
<dbReference type="GO" id="GO:0015074">
    <property type="term" value="P:DNA integration"/>
    <property type="evidence" value="ECO:0007669"/>
    <property type="project" value="InterPro"/>
</dbReference>
<keyword evidence="7" id="KW-1185">Reference proteome</keyword>
<dbReference type="PaxDb" id="3635-A0A1U8NY77"/>
<dbReference type="PANTHER" id="PTHR37984">
    <property type="entry name" value="PROTEIN CBG26694"/>
    <property type="match status" value="1"/>
</dbReference>
<dbReference type="PANTHER" id="PTHR37984:SF5">
    <property type="entry name" value="PROTEIN NYNRIN-LIKE"/>
    <property type="match status" value="1"/>
</dbReference>
<dbReference type="InterPro" id="IPR001584">
    <property type="entry name" value="Integrase_cat-core"/>
</dbReference>
<dbReference type="GeneID" id="107952171"/>
<evidence type="ECO:0000313" key="7">
    <source>
        <dbReference type="Proteomes" id="UP000818029"/>
    </source>
</evidence>
<dbReference type="Gene3D" id="3.30.420.10">
    <property type="entry name" value="Ribonuclease H-like superfamily/Ribonuclease H"/>
    <property type="match status" value="1"/>
</dbReference>
<protein>
    <recommendedName>
        <fullName evidence="6">Integrase catalytic domain-containing protein</fullName>
    </recommendedName>
</protein>
<evidence type="ECO:0000256" key="1">
    <source>
        <dbReference type="ARBA" id="ARBA00022679"/>
    </source>
</evidence>
<dbReference type="KEGG" id="ghi:107952171"/>
<dbReference type="AlphaFoldDB" id="A0A1U8NY77"/>
<feature type="compositionally biased region" description="Basic and acidic residues" evidence="5">
    <location>
        <begin position="45"/>
        <end position="78"/>
    </location>
</feature>
<dbReference type="InterPro" id="IPR043502">
    <property type="entry name" value="DNA/RNA_pol_sf"/>
</dbReference>
<reference evidence="7" key="1">
    <citation type="journal article" date="2020" name="Nat. Genet.">
        <title>Genomic diversifications of five Gossypium allopolyploid species and their impact on cotton improvement.</title>
        <authorList>
            <person name="Chen Z.J."/>
            <person name="Sreedasyam A."/>
            <person name="Ando A."/>
            <person name="Song Q."/>
            <person name="De Santiago L.M."/>
            <person name="Hulse-Kemp A.M."/>
            <person name="Ding M."/>
            <person name="Ye W."/>
            <person name="Kirkbride R.C."/>
            <person name="Jenkins J."/>
            <person name="Plott C."/>
            <person name="Lovell J."/>
            <person name="Lin Y.M."/>
            <person name="Vaughn R."/>
            <person name="Liu B."/>
            <person name="Simpson S."/>
            <person name="Scheffler B.E."/>
            <person name="Wen L."/>
            <person name="Saski C.A."/>
            <person name="Grover C.E."/>
            <person name="Hu G."/>
            <person name="Conover J.L."/>
            <person name="Carlson J.W."/>
            <person name="Shu S."/>
            <person name="Boston L.B."/>
            <person name="Williams M."/>
            <person name="Peterson D.G."/>
            <person name="McGee K."/>
            <person name="Jones D.C."/>
            <person name="Wendel J.F."/>
            <person name="Stelly D.M."/>
            <person name="Grimwood J."/>
            <person name="Schmutz J."/>
        </authorList>
    </citation>
    <scope>NUCLEOTIDE SEQUENCE [LARGE SCALE GENOMIC DNA]</scope>
    <source>
        <strain evidence="7">cv. TM-1</strain>
    </source>
</reference>
<dbReference type="GO" id="GO:0004519">
    <property type="term" value="F:endonuclease activity"/>
    <property type="evidence" value="ECO:0007669"/>
    <property type="project" value="UniProtKB-KW"/>
</dbReference>
<dbReference type="Gene3D" id="3.10.10.10">
    <property type="entry name" value="HIV Type 1 Reverse Transcriptase, subunit A, domain 1"/>
    <property type="match status" value="1"/>
</dbReference>
<dbReference type="Gene3D" id="2.40.70.10">
    <property type="entry name" value="Acid Proteases"/>
    <property type="match status" value="1"/>
</dbReference>
<keyword evidence="2" id="KW-0548">Nucleotidyltransferase</keyword>
<sequence length="725" mass="83785">MHLQELDKQVRKLALTVSRLESQGKLPSQTEPNPRHNASNLTLRSGKDLEPAPDTSRDHDISLAHNTSQDRKKLDTKTPVESAPQKSFAVPPPFLRRLVQCKKEQDEKEIIDNFRKVEINIPLLDAIEQIPRYAKFLKELCTSKRKLLGNKKGVLEDVLVKVNELIFPVDFYIIDMEDDNSATSSDILLGRPFLSTAQTKIDVRSGILTMEFDGKVVKFNVYKAMNRPSLISNVSNIDIIDPLTELRLEYHGEDELRTVLCRSLDFNAIKKLEEWINFEDSIHKIVVPMEVPQQWRNPGSLQRRLNPPMMEVVRKEVQKLLDSGMIYPISDNNWVSPVHIVPKKTGVTVIENSAGFFQIPMALEDQEKMTFTCPFGMFAYRRMSFQTLQCTNHVSEKDKEFEFDQSCRDTFDTLKHKLVLVPIFQPSNWNYPFKIMCDASDHSVGAVIGFISYASKTLDAAQTLKYLIGKKEAKLRLIRWILLLQEFDLEIKVKKGRENLVADHLSRILPSNDVTPLKDNFPDESLLITQTIFPWYADIVNYLATVDYVSKWMEEKATRHADAKTVVDFLKSYIFSRFGTLRALISDRGTHFCNKVIDMLLKKYGVVQRVAMAYHPQSNSQAEVLNREIKMVLEKTVKPNRKDWSLQLNDVLWTYRIAYKGPIGKLRTKWLRPFIVTHIFPHGAVEVKSEESGKIFRVNRQWLKPFYENFQVHVVEELTLEEPDK</sequence>
<proteinExistence type="predicted"/>
<dbReference type="Pfam" id="PF00665">
    <property type="entry name" value="rve"/>
    <property type="match status" value="1"/>
</dbReference>
<organism evidence="7 8">
    <name type="scientific">Gossypium hirsutum</name>
    <name type="common">Upland cotton</name>
    <name type="synonym">Gossypium mexicanum</name>
    <dbReference type="NCBI Taxonomy" id="3635"/>
    <lineage>
        <taxon>Eukaryota</taxon>
        <taxon>Viridiplantae</taxon>
        <taxon>Streptophyta</taxon>
        <taxon>Embryophyta</taxon>
        <taxon>Tracheophyta</taxon>
        <taxon>Spermatophyta</taxon>
        <taxon>Magnoliopsida</taxon>
        <taxon>eudicotyledons</taxon>
        <taxon>Gunneridae</taxon>
        <taxon>Pentapetalae</taxon>
        <taxon>rosids</taxon>
        <taxon>malvids</taxon>
        <taxon>Malvales</taxon>
        <taxon>Malvaceae</taxon>
        <taxon>Malvoideae</taxon>
        <taxon>Gossypium</taxon>
    </lineage>
</organism>
<dbReference type="SUPFAM" id="SSF56672">
    <property type="entry name" value="DNA/RNA polymerases"/>
    <property type="match status" value="1"/>
</dbReference>
<dbReference type="InterPro" id="IPR036397">
    <property type="entry name" value="RNaseH_sf"/>
</dbReference>
<keyword evidence="1" id="KW-0808">Transferase</keyword>
<dbReference type="SUPFAM" id="SSF53098">
    <property type="entry name" value="Ribonuclease H-like"/>
    <property type="match status" value="1"/>
</dbReference>
<keyword evidence="4" id="KW-0255">Endonuclease</keyword>
<dbReference type="InterPro" id="IPR021109">
    <property type="entry name" value="Peptidase_aspartic_dom_sf"/>
</dbReference>
<feature type="compositionally biased region" description="Polar residues" evidence="5">
    <location>
        <begin position="21"/>
        <end position="43"/>
    </location>
</feature>
<keyword evidence="3" id="KW-0540">Nuclease</keyword>
<evidence type="ECO:0000313" key="8">
    <source>
        <dbReference type="RefSeq" id="XP_016742939.1"/>
    </source>
</evidence>
<evidence type="ECO:0000259" key="6">
    <source>
        <dbReference type="PROSITE" id="PS50994"/>
    </source>
</evidence>